<accession>A0ABS4IAQ8</accession>
<dbReference type="InterPro" id="IPR038449">
    <property type="entry name" value="SirA_sf"/>
</dbReference>
<dbReference type="Proteomes" id="UP001519345">
    <property type="component" value="Unassembled WGS sequence"/>
</dbReference>
<evidence type="ECO:0008006" key="3">
    <source>
        <dbReference type="Google" id="ProtNLM"/>
    </source>
</evidence>
<dbReference type="EMBL" id="JAGGKX010000001">
    <property type="protein sequence ID" value="MBP1968011.1"/>
    <property type="molecule type" value="Genomic_DNA"/>
</dbReference>
<name>A0ABS4IAQ8_9BACI</name>
<dbReference type="Pfam" id="PF10747">
    <property type="entry name" value="SirA"/>
    <property type="match status" value="1"/>
</dbReference>
<proteinExistence type="predicted"/>
<dbReference type="InterPro" id="IPR019683">
    <property type="entry name" value="SirA"/>
</dbReference>
<dbReference type="RefSeq" id="WP_209461254.1">
    <property type="nucleotide sequence ID" value="NZ_CP110224.1"/>
</dbReference>
<organism evidence="1 2">
    <name type="scientific">Virgibacillus natechei</name>
    <dbReference type="NCBI Taxonomy" id="1216297"/>
    <lineage>
        <taxon>Bacteria</taxon>
        <taxon>Bacillati</taxon>
        <taxon>Bacillota</taxon>
        <taxon>Bacilli</taxon>
        <taxon>Bacillales</taxon>
        <taxon>Bacillaceae</taxon>
        <taxon>Virgibacillus</taxon>
    </lineage>
</organism>
<evidence type="ECO:0000313" key="2">
    <source>
        <dbReference type="Proteomes" id="UP001519345"/>
    </source>
</evidence>
<keyword evidence="2" id="KW-1185">Reference proteome</keyword>
<comment type="caution">
    <text evidence="1">The sequence shown here is derived from an EMBL/GenBank/DDBJ whole genome shotgun (WGS) entry which is preliminary data.</text>
</comment>
<evidence type="ECO:0000313" key="1">
    <source>
        <dbReference type="EMBL" id="MBP1968011.1"/>
    </source>
</evidence>
<protein>
    <recommendedName>
        <fullName evidence="3">Sporulation inhibitor of replication protein SirA</fullName>
    </recommendedName>
</protein>
<reference evidence="1 2" key="1">
    <citation type="submission" date="2021-03" db="EMBL/GenBank/DDBJ databases">
        <title>Genomic Encyclopedia of Type Strains, Phase IV (KMG-IV): sequencing the most valuable type-strain genomes for metagenomic binning, comparative biology and taxonomic classification.</title>
        <authorList>
            <person name="Goeker M."/>
        </authorList>
    </citation>
    <scope>NUCLEOTIDE SEQUENCE [LARGE SCALE GENOMIC DNA]</scope>
    <source>
        <strain evidence="1 2">DSM 25609</strain>
    </source>
</reference>
<dbReference type="Gene3D" id="3.30.310.250">
    <property type="entry name" value="Sporulation inhibitor of replication protein SirA"/>
    <property type="match status" value="1"/>
</dbReference>
<sequence length="142" mass="17147">MYEYSVFWIKEDIAKHYFHKSDILYRFIKAYQKSHDRIDLKKQYDYITNDFPETELISHMKNYHLNNVAVQVEGSQIKLNKNLHLISLHISEKHLKFRCETLQDAEETLFPILRQFQSILFIIGNNIENYGWISPVPYISKY</sequence>
<gene>
    <name evidence="1" type="ORF">J2Z83_000103</name>
</gene>